<feature type="compositionally biased region" description="Basic and acidic residues" evidence="3">
    <location>
        <begin position="115"/>
        <end position="125"/>
    </location>
</feature>
<reference evidence="4" key="1">
    <citation type="submission" date="2014-12" db="EMBL/GenBank/DDBJ databases">
        <title>Genome Sequence of Valsa Canker Pathogens Uncovers a Specific Adaption of Colonization on Woody Bark.</title>
        <authorList>
            <person name="Yin Z."/>
            <person name="Liu H."/>
            <person name="Gao X."/>
            <person name="Li Z."/>
            <person name="Song N."/>
            <person name="Ke X."/>
            <person name="Dai Q."/>
            <person name="Wu Y."/>
            <person name="Sun Y."/>
            <person name="Xu J.-R."/>
            <person name="Kang Z.K."/>
            <person name="Wang L."/>
            <person name="Huang L."/>
        </authorList>
    </citation>
    <scope>NUCLEOTIDE SEQUENCE [LARGE SCALE GENOMIC DNA]</scope>
    <source>
        <strain evidence="4">03-8</strain>
    </source>
</reference>
<feature type="compositionally biased region" description="Low complexity" evidence="3">
    <location>
        <begin position="292"/>
        <end position="308"/>
    </location>
</feature>
<comment type="subcellular location">
    <subcellularLocation>
        <location evidence="1">Nucleus</location>
    </subcellularLocation>
</comment>
<evidence type="ECO:0000256" key="3">
    <source>
        <dbReference type="SAM" id="MobiDB-lite"/>
    </source>
</evidence>
<evidence type="ECO:0000313" key="4">
    <source>
        <dbReference type="EMBL" id="KUI65007.1"/>
    </source>
</evidence>
<feature type="compositionally biased region" description="Polar residues" evidence="3">
    <location>
        <begin position="736"/>
        <end position="752"/>
    </location>
</feature>
<gene>
    <name evidence="4" type="ORF">VM1G_00511</name>
</gene>
<feature type="compositionally biased region" description="Basic and acidic residues" evidence="3">
    <location>
        <begin position="184"/>
        <end position="204"/>
    </location>
</feature>
<feature type="region of interest" description="Disordered" evidence="3">
    <location>
        <begin position="1"/>
        <end position="361"/>
    </location>
</feature>
<feature type="compositionally biased region" description="Basic and acidic residues" evidence="3">
    <location>
        <begin position="16"/>
        <end position="34"/>
    </location>
</feature>
<feature type="compositionally biased region" description="Low complexity" evidence="3">
    <location>
        <begin position="50"/>
        <end position="60"/>
    </location>
</feature>
<evidence type="ECO:0000313" key="5">
    <source>
        <dbReference type="Proteomes" id="UP000078559"/>
    </source>
</evidence>
<dbReference type="EMBL" id="CM003098">
    <property type="protein sequence ID" value="KUI65007.1"/>
    <property type="molecule type" value="Genomic_DNA"/>
</dbReference>
<feature type="compositionally biased region" description="Pro residues" evidence="3">
    <location>
        <begin position="349"/>
        <end position="361"/>
    </location>
</feature>
<proteinExistence type="predicted"/>
<keyword evidence="5" id="KW-1185">Reference proteome</keyword>
<dbReference type="OrthoDB" id="5373744at2759"/>
<evidence type="ECO:0000256" key="1">
    <source>
        <dbReference type="ARBA" id="ARBA00004123"/>
    </source>
</evidence>
<feature type="region of interest" description="Disordered" evidence="3">
    <location>
        <begin position="845"/>
        <end position="903"/>
    </location>
</feature>
<sequence>MPFKDRDGNVDVDADDVPRERKSTRSKGDKERDRERRHHKSHRSSNPILSTGSYVSQSSSVRRHKTKDRVASTSSKSRLDDRLEEEESSVADSVPELNRSRERVNMPYPTFSKAHSREAVSKDDLSSISAAGPRTRTDPLTPEATDIGADGKIRRSKSADNGAKRKPSHRTGRPPSPPDTNLSAEKRRGTGSVRGKDIGDDRPRSRASLASRPTSRADERSKVSMKSKSSSQATYVKPSAFKTPYAESEGTMGSERGPPSTSTSKPHKRSASGHFSRPAGSEPTDVVDDSPDSALDSSSPKTPTNTTPQFPPPPMFQDEKHGIPHHIRFEPPPQTATPATDFSNAPSSYLPPPPPPPPPPPLNIQEAPRVDYLMQNGGLPNVVPKNFLAVLPRQNGTRPSNPPLRGAETVFAPFFNLLDQYQNVLNGHGSIAVATGHRTVARRLLDRLENVFNRDLPEEGCNCIMCERDGERHRGLGWGEVLERVSGRVEIPSWPPFDMGTLGFKAPEDNSDLPPRPASPVKIDPDIAEEFRDHYLRQSKKVKAAVDHWLTNCAESPAPPPQDVDDETLTFAILTSLDQEDRPYFNALFTGARELQPALRAPTPMRKPRSDFVIKSGLALQRLYRLSQAPRDAETVCYLVKYPHMHDLLSTICDINPPEWEILISGRFDGFLWSGADSAEDDATTPTAGPSRGPTPNFFPSRNAAMSPNNIARYTPALGIGSRNTTPFSRGATPASFVSGTSSAYPNRQAVSNDEESEIAALAELEREIYIGMEALEDAFESLHQRAELVRTALRRRGAGLSMSLQQRRGYGHGLPDPAIQVLPQSGGSMGVDRPSWAFDEDSLTSEVDADASHDDAWGGAGDDWELRPDDSASNISSSRQRRPRRRDERRGTPAPIREEEEG</sequence>
<feature type="region of interest" description="Disordered" evidence="3">
    <location>
        <begin position="731"/>
        <end position="752"/>
    </location>
</feature>
<organism evidence="4 5">
    <name type="scientific">Cytospora mali</name>
    <name type="common">Apple Valsa canker fungus</name>
    <name type="synonym">Valsa mali</name>
    <dbReference type="NCBI Taxonomy" id="578113"/>
    <lineage>
        <taxon>Eukaryota</taxon>
        <taxon>Fungi</taxon>
        <taxon>Dikarya</taxon>
        <taxon>Ascomycota</taxon>
        <taxon>Pezizomycotina</taxon>
        <taxon>Sordariomycetes</taxon>
        <taxon>Sordariomycetidae</taxon>
        <taxon>Diaporthales</taxon>
        <taxon>Cytosporaceae</taxon>
        <taxon>Cytospora</taxon>
    </lineage>
</organism>
<dbReference type="GO" id="GO:0005634">
    <property type="term" value="C:nucleus"/>
    <property type="evidence" value="ECO:0007669"/>
    <property type="project" value="UniProtKB-SubCell"/>
</dbReference>
<keyword evidence="2" id="KW-0539">Nucleus</keyword>
<protein>
    <submittedName>
        <fullName evidence="4">Uncharacterized protein</fullName>
    </submittedName>
</protein>
<name>A0A194VLY2_CYTMA</name>
<dbReference type="Proteomes" id="UP000078559">
    <property type="component" value="Chromosome 1"/>
</dbReference>
<dbReference type="PANTHER" id="PTHR15074:SF5">
    <property type="entry name" value="5-METHYLCYTOSINE G_T MISMATCH-SPECIFIC DNA GLYCOSYLASE"/>
    <property type="match status" value="1"/>
</dbReference>
<feature type="compositionally biased region" description="Polar residues" evidence="3">
    <location>
        <begin position="698"/>
        <end position="707"/>
    </location>
</feature>
<dbReference type="InterPro" id="IPR045138">
    <property type="entry name" value="MeCP2/MBD4"/>
</dbReference>
<dbReference type="PANTHER" id="PTHR15074">
    <property type="entry name" value="METHYL-CPG-BINDING PROTEIN"/>
    <property type="match status" value="1"/>
</dbReference>
<accession>A0A194VLY2</accession>
<dbReference type="GO" id="GO:0003677">
    <property type="term" value="F:DNA binding"/>
    <property type="evidence" value="ECO:0007669"/>
    <property type="project" value="InterPro"/>
</dbReference>
<dbReference type="AlphaFoldDB" id="A0A194VLY2"/>
<evidence type="ECO:0000256" key="2">
    <source>
        <dbReference type="ARBA" id="ARBA00023242"/>
    </source>
</evidence>
<feature type="region of interest" description="Disordered" evidence="3">
    <location>
        <begin position="679"/>
        <end position="707"/>
    </location>
</feature>
<feature type="compositionally biased region" description="Polar residues" evidence="3">
    <location>
        <begin position="336"/>
        <end position="347"/>
    </location>
</feature>